<evidence type="ECO:0000313" key="8">
    <source>
        <dbReference type="Proteomes" id="UP001056383"/>
    </source>
</evidence>
<dbReference type="Gene3D" id="3.30.559.30">
    <property type="entry name" value="Nonribosomal peptide synthetase, condensation domain"/>
    <property type="match status" value="1"/>
</dbReference>
<feature type="region of interest" description="Disordered" evidence="5">
    <location>
        <begin position="1049"/>
        <end position="1098"/>
    </location>
</feature>
<evidence type="ECO:0000256" key="5">
    <source>
        <dbReference type="SAM" id="MobiDB-lite"/>
    </source>
</evidence>
<name>A0ABY4T7M3_9ACTN</name>
<keyword evidence="2" id="KW-0596">Phosphopantetheine</keyword>
<organism evidence="7 8">
    <name type="scientific">Streptomyces sudanensis</name>
    <dbReference type="NCBI Taxonomy" id="436397"/>
    <lineage>
        <taxon>Bacteria</taxon>
        <taxon>Bacillati</taxon>
        <taxon>Actinomycetota</taxon>
        <taxon>Actinomycetes</taxon>
        <taxon>Kitasatosporales</taxon>
        <taxon>Streptomycetaceae</taxon>
        <taxon>Streptomyces</taxon>
    </lineage>
</organism>
<dbReference type="Pfam" id="PF13193">
    <property type="entry name" value="AMP-binding_C"/>
    <property type="match status" value="1"/>
</dbReference>
<dbReference type="Gene3D" id="3.40.50.720">
    <property type="entry name" value="NAD(P)-binding Rossmann-like Domain"/>
    <property type="match status" value="1"/>
</dbReference>
<keyword evidence="3" id="KW-0597">Phosphoprotein</keyword>
<dbReference type="SUPFAM" id="SSF52777">
    <property type="entry name" value="CoA-dependent acyltransferases"/>
    <property type="match status" value="2"/>
</dbReference>
<feature type="domain" description="Carrier" evidence="6">
    <location>
        <begin position="980"/>
        <end position="1055"/>
    </location>
</feature>
<dbReference type="NCBIfam" id="TIGR01733">
    <property type="entry name" value="AA-adenyl-dom"/>
    <property type="match status" value="1"/>
</dbReference>
<feature type="region of interest" description="Disordered" evidence="5">
    <location>
        <begin position="1113"/>
        <end position="1154"/>
    </location>
</feature>
<dbReference type="Gene3D" id="3.40.50.980">
    <property type="match status" value="2"/>
</dbReference>
<dbReference type="SUPFAM" id="SSF47336">
    <property type="entry name" value="ACP-like"/>
    <property type="match status" value="1"/>
</dbReference>
<keyword evidence="4" id="KW-0436">Ligase</keyword>
<dbReference type="Pfam" id="PF00668">
    <property type="entry name" value="Condensation"/>
    <property type="match status" value="1"/>
</dbReference>
<gene>
    <name evidence="7" type="ORF">MW084_02485</name>
</gene>
<dbReference type="InterPro" id="IPR013120">
    <property type="entry name" value="FAR_NAD-bd"/>
</dbReference>
<dbReference type="CDD" id="cd05930">
    <property type="entry name" value="A_NRPS"/>
    <property type="match status" value="1"/>
</dbReference>
<evidence type="ECO:0000256" key="3">
    <source>
        <dbReference type="ARBA" id="ARBA00022553"/>
    </source>
</evidence>
<protein>
    <submittedName>
        <fullName evidence="7">Non-ribosomal peptide synthetase</fullName>
    </submittedName>
</protein>
<dbReference type="InterPro" id="IPR006162">
    <property type="entry name" value="Ppantetheine_attach_site"/>
</dbReference>
<dbReference type="InterPro" id="IPR010080">
    <property type="entry name" value="Thioester_reductase-like_dom"/>
</dbReference>
<dbReference type="Gene3D" id="3.30.559.10">
    <property type="entry name" value="Chloramphenicol acetyltransferase-like domain"/>
    <property type="match status" value="1"/>
</dbReference>
<dbReference type="InterPro" id="IPR029058">
    <property type="entry name" value="AB_hydrolase_fold"/>
</dbReference>
<dbReference type="InterPro" id="IPR045851">
    <property type="entry name" value="AMP-bd_C_sf"/>
</dbReference>
<dbReference type="InterPro" id="IPR001242">
    <property type="entry name" value="Condensation_dom"/>
</dbReference>
<feature type="region of interest" description="Disordered" evidence="5">
    <location>
        <begin position="561"/>
        <end position="623"/>
    </location>
</feature>
<dbReference type="RefSeq" id="WP_010468673.1">
    <property type="nucleotide sequence ID" value="NZ_CP095474.1"/>
</dbReference>
<dbReference type="InterPro" id="IPR009081">
    <property type="entry name" value="PP-bd_ACP"/>
</dbReference>
<dbReference type="InterPro" id="IPR025110">
    <property type="entry name" value="AMP-bd_C"/>
</dbReference>
<feature type="region of interest" description="Disordered" evidence="5">
    <location>
        <begin position="1522"/>
        <end position="1544"/>
    </location>
</feature>
<feature type="region of interest" description="Disordered" evidence="5">
    <location>
        <begin position="1458"/>
        <end position="1483"/>
    </location>
</feature>
<dbReference type="InterPro" id="IPR036291">
    <property type="entry name" value="NAD(P)-bd_dom_sf"/>
</dbReference>
<dbReference type="InterPro" id="IPR036736">
    <property type="entry name" value="ACP-like_sf"/>
</dbReference>
<dbReference type="Pfam" id="PF00550">
    <property type="entry name" value="PP-binding"/>
    <property type="match status" value="1"/>
</dbReference>
<dbReference type="PROSITE" id="PS00012">
    <property type="entry name" value="PHOSPHOPANTETHEINE"/>
    <property type="match status" value="1"/>
</dbReference>
<dbReference type="InterPro" id="IPR020845">
    <property type="entry name" value="AMP-binding_CS"/>
</dbReference>
<dbReference type="Proteomes" id="UP001056383">
    <property type="component" value="Chromosome"/>
</dbReference>
<dbReference type="Pfam" id="PF07993">
    <property type="entry name" value="NAD_binding_4"/>
    <property type="match status" value="1"/>
</dbReference>
<dbReference type="InterPro" id="IPR020806">
    <property type="entry name" value="PKS_PP-bd"/>
</dbReference>
<evidence type="ECO:0000256" key="1">
    <source>
        <dbReference type="ARBA" id="ARBA00001957"/>
    </source>
</evidence>
<accession>A0ABY4T7M3</accession>
<dbReference type="PROSITE" id="PS50075">
    <property type="entry name" value="CARRIER"/>
    <property type="match status" value="1"/>
</dbReference>
<comment type="cofactor">
    <cofactor evidence="1">
        <name>pantetheine 4'-phosphate</name>
        <dbReference type="ChEBI" id="CHEBI:47942"/>
    </cofactor>
</comment>
<feature type="compositionally biased region" description="Basic and acidic residues" evidence="5">
    <location>
        <begin position="1463"/>
        <end position="1473"/>
    </location>
</feature>
<evidence type="ECO:0000256" key="2">
    <source>
        <dbReference type="ARBA" id="ARBA00022450"/>
    </source>
</evidence>
<dbReference type="Gene3D" id="2.30.38.10">
    <property type="entry name" value="Luciferase, Domain 3"/>
    <property type="match status" value="1"/>
</dbReference>
<dbReference type="PANTHER" id="PTHR44845:SF6">
    <property type="entry name" value="BETA-ALANINE-ACTIVATING ENZYME"/>
    <property type="match status" value="1"/>
</dbReference>
<feature type="compositionally biased region" description="Low complexity" evidence="5">
    <location>
        <begin position="1058"/>
        <end position="1098"/>
    </location>
</feature>
<proteinExistence type="predicted"/>
<dbReference type="SUPFAM" id="SSF51735">
    <property type="entry name" value="NAD(P)-binding Rossmann-fold domains"/>
    <property type="match status" value="1"/>
</dbReference>
<dbReference type="PANTHER" id="PTHR44845">
    <property type="entry name" value="CARRIER DOMAIN-CONTAINING PROTEIN"/>
    <property type="match status" value="1"/>
</dbReference>
<evidence type="ECO:0000259" key="6">
    <source>
        <dbReference type="PROSITE" id="PS50075"/>
    </source>
</evidence>
<dbReference type="SMART" id="SM00823">
    <property type="entry name" value="PKS_PP"/>
    <property type="match status" value="1"/>
</dbReference>
<dbReference type="Pfam" id="PF00501">
    <property type="entry name" value="AMP-binding"/>
    <property type="match status" value="1"/>
</dbReference>
<feature type="compositionally biased region" description="Low complexity" evidence="5">
    <location>
        <begin position="1119"/>
        <end position="1154"/>
    </location>
</feature>
<keyword evidence="8" id="KW-1185">Reference proteome</keyword>
<dbReference type="Gene3D" id="3.40.50.1820">
    <property type="entry name" value="alpha/beta hydrolase"/>
    <property type="match status" value="1"/>
</dbReference>
<dbReference type="SUPFAM" id="SSF56801">
    <property type="entry name" value="Acetyl-CoA synthetase-like"/>
    <property type="match status" value="1"/>
</dbReference>
<dbReference type="EMBL" id="CP095474">
    <property type="protein sequence ID" value="URN14985.1"/>
    <property type="molecule type" value="Genomic_DNA"/>
</dbReference>
<dbReference type="PROSITE" id="PS00455">
    <property type="entry name" value="AMP_BINDING"/>
    <property type="match status" value="1"/>
</dbReference>
<dbReference type="NCBIfam" id="TIGR01746">
    <property type="entry name" value="Thioester-redct"/>
    <property type="match status" value="1"/>
</dbReference>
<dbReference type="InterPro" id="IPR010071">
    <property type="entry name" value="AA_adenyl_dom"/>
</dbReference>
<dbReference type="InterPro" id="IPR023213">
    <property type="entry name" value="CAT-like_dom_sf"/>
</dbReference>
<evidence type="ECO:0000256" key="4">
    <source>
        <dbReference type="ARBA" id="ARBA00022598"/>
    </source>
</evidence>
<dbReference type="InterPro" id="IPR000873">
    <property type="entry name" value="AMP-dep_synth/lig_dom"/>
</dbReference>
<sequence>MTTPDPRTTRHPLLAAQEGIWAGHQLDPGSPAYNTAEYVRIHGAVDPAAFEKALRHAVAEVEALNVRFVTDGTGRPWQVDAPGTDWAPHVADLTAEPDPHAAALAWMARDTARPVDLERDPLFGHALLRVAPEEYLWYHRVHHIALDGFGLSLVARRVARVYTALVEGAPLGASGYGTLESVRREEEAYRASERFAEDRAHWMRRFADRPRVASLTTGQALPARTFLRSAVDLDPDETRRLRAVAREVSATWPDLLLAATAAYVHRVSGADETVLSLPVMGRLGSVSLRVPCMVRNVLPLRVAVGERDGLRDLAARVAAEVRAGLPHQRYRYEWMRRDLKLVGGGRRLSGPGVNIMPFEYDLRFAGHRSTVHNLSAGPVDDLAVNVYDRAEGAGLRVAVDANPHLYDEADLAAHRQGLLDLLREALAAPDRPIGRRPRTVLDGGPLPHPPRPVLDLVTGHAARHGGATAVEHDGRSVTYAELLASARRLARRLTARGAGPGAVVAVALPRGIDAVTAVLGVLLSGAAYCPLDPAAPETRTRTLLDGLRPLLVLTRTPHATRFSGHPVLPLDTSDGGTGAQPGRSGDAGVPPVRDEDTGAPHAPDGSTEGIDDTDAPTTPTVALGDPAYVIHTSGSTGRPKAVEVGHGALAAFVAGASHRYGLRREDRVLQFAPLHFDASVEEIFLTLCAGATLVVRTDAMTESVPGFLRETDRLRISVLDLPTAYWHELAYALSTGAATLPDGVRTVVIGGEAALPDRVDRWLNTVGTSVRLFNTYGPTEATVVATVAALHETAPGSGDVPIGLPLPGTRAAVVGGELHLLGDALATGYRGADADDDARFAPLDRLPGSPRAFRTGDLVRLGDDGQLRFLGRVDDEFKISGHRVHPSEVEAALLAQPGVREAAVVGQVLPDGTRRLAAHVVADDPPPTAADVRERLRAVLPAAMVPSAVEFTDRLPRTGTGKIDRKALAATEHRTSPATGTAGGPEEVVTRLWAEVLGVPHVEPDDDFFDLGAHSLQAIQVANRLGVELGREVRVAWLFEHPTAAGLARRLRRREDAPAAPSADPSADPSAGTASAPTPAGSGPLQADPAPAASVPSVPPASVLADAVLEDDIRPATPPGTTGTAGTTTLPPTTTSPRTATSPRTTSRPAAPPRTVLLTGATGFVGPHLLTELLRATDAEIVCPVRAANPAQAADRVHRALADQGLPAPADAGRITAVPADLARPHLGLGADRFAELARTCDAVVHNAATVSIMREYASLRAANTGSTRLLLRMASARSIPVHLVSTLSVAPPRGHSPEVPEAFLPPHPGLLTGYQQSKWASERLLEQAAERGLPVTLHRLGRVVGAPDTGRVNRRDFLWSVLAAGIPAGIVPDLFESEVWTPADYVARAVVRLSLTAAPGTVFNHAPVAPVRLADLYDWVREYGYAVERLPLERWRRELPRSADVAATTGAFFDSLAADGTHGSDGHGREEGGGDTGPDLSLGRVRADNVLRGLEGTGIRCPQADRALVFRYLDHCVESGILPPPPGGTPGTPGTRGGSAPTT</sequence>
<evidence type="ECO:0000313" key="7">
    <source>
        <dbReference type="EMBL" id="URN14985.1"/>
    </source>
</evidence>
<dbReference type="CDD" id="cd05235">
    <property type="entry name" value="SDR_e1"/>
    <property type="match status" value="1"/>
</dbReference>
<dbReference type="Gene3D" id="3.30.300.30">
    <property type="match status" value="1"/>
</dbReference>
<reference evidence="7" key="1">
    <citation type="submission" date="2022-04" db="EMBL/GenBank/DDBJ databases">
        <title>Systematic whole-genome sequencing reveals an unexpected diversity among actinomycetoma pathogens and provides insights into their antibacterial susceptibilities.</title>
        <authorList>
            <person name="Watson A.K."/>
            <person name="Kepplinger B."/>
            <person name="Bakhiet S.M."/>
            <person name="Mhmoud N.A."/>
            <person name="Chapman J."/>
            <person name="Allenby N."/>
            <person name="Mickiewicz K."/>
            <person name="Goodfellow M."/>
            <person name="Fahal A.H."/>
            <person name="Errington J."/>
        </authorList>
    </citation>
    <scope>NUCLEOTIDE SEQUENCE</scope>
    <source>
        <strain evidence="7">SD 504</strain>
    </source>
</reference>